<evidence type="ECO:0000256" key="1">
    <source>
        <dbReference type="ARBA" id="ARBA00004418"/>
    </source>
</evidence>
<accession>A0A9Q8Q2C6</accession>
<keyword evidence="5" id="KW-0143">Chaperone</keyword>
<dbReference type="PANTHER" id="PTHR30251:SF0">
    <property type="entry name" value="FIMBRIAL CHAPERONE PROTEIN ELFD-RELATED"/>
    <property type="match status" value="1"/>
</dbReference>
<dbReference type="EMBL" id="CP093245">
    <property type="protein sequence ID" value="UNH31778.1"/>
    <property type="molecule type" value="Genomic_DNA"/>
</dbReference>
<sequence>MSISFHQTLRYTGIILVMALWSAPIVAGVSLTATRLIISGVNETQEGGSSIGVRSDESSMHPFLVKAQIFRDIGGQDTSVPFVLSPALFRLEPGTTNQLRVIKKGAQLPQNKESLFYLRVAALPATQALPQTEFVAPEGTLNVATGNIIKLFYRPYGLPITQKEAMGQLQFTVADNRLKVTNPTPYYITLGSLTVNGKPVNIRGVREQNMIAPYGETLFANPQLKGKVHWQAINDYGGQEGFYGSIQ</sequence>
<comment type="similarity">
    <text evidence="2">Belongs to the periplasmic pilus chaperone family.</text>
</comment>
<dbReference type="SUPFAM" id="SSF49354">
    <property type="entry name" value="PapD-like"/>
    <property type="match status" value="1"/>
</dbReference>
<organism evidence="6 7">
    <name type="scientific">Moellerella wisconsensis</name>
    <dbReference type="NCBI Taxonomy" id="158849"/>
    <lineage>
        <taxon>Bacteria</taxon>
        <taxon>Pseudomonadati</taxon>
        <taxon>Pseudomonadota</taxon>
        <taxon>Gammaproteobacteria</taxon>
        <taxon>Enterobacterales</taxon>
        <taxon>Morganellaceae</taxon>
        <taxon>Moellerella</taxon>
    </lineage>
</organism>
<dbReference type="InterPro" id="IPR008962">
    <property type="entry name" value="PapD-like_sf"/>
</dbReference>
<proteinExistence type="inferred from homology"/>
<name>A0A9Q8Q2C6_9GAMM</name>
<keyword evidence="4" id="KW-0574">Periplasm</keyword>
<evidence type="ECO:0000256" key="4">
    <source>
        <dbReference type="ARBA" id="ARBA00022764"/>
    </source>
</evidence>
<gene>
    <name evidence="6" type="ORF">MNY72_05640</name>
</gene>
<dbReference type="InterPro" id="IPR036316">
    <property type="entry name" value="Pili_assmbl_chap_C_dom_sf"/>
</dbReference>
<dbReference type="PRINTS" id="PR00969">
    <property type="entry name" value="CHAPERONPILI"/>
</dbReference>
<evidence type="ECO:0000256" key="2">
    <source>
        <dbReference type="ARBA" id="ARBA00007399"/>
    </source>
</evidence>
<dbReference type="GO" id="GO:0071555">
    <property type="term" value="P:cell wall organization"/>
    <property type="evidence" value="ECO:0007669"/>
    <property type="project" value="InterPro"/>
</dbReference>
<dbReference type="SUPFAM" id="SSF49584">
    <property type="entry name" value="Periplasmic chaperone C-domain"/>
    <property type="match status" value="1"/>
</dbReference>
<dbReference type="Pfam" id="PF00345">
    <property type="entry name" value="PapD_N"/>
    <property type="match status" value="1"/>
</dbReference>
<evidence type="ECO:0000256" key="5">
    <source>
        <dbReference type="ARBA" id="ARBA00023186"/>
    </source>
</evidence>
<dbReference type="PANTHER" id="PTHR30251">
    <property type="entry name" value="PILUS ASSEMBLY CHAPERONE"/>
    <property type="match status" value="1"/>
</dbReference>
<dbReference type="InterPro" id="IPR013783">
    <property type="entry name" value="Ig-like_fold"/>
</dbReference>
<dbReference type="RefSeq" id="WP_047257123.1">
    <property type="nucleotide sequence ID" value="NZ_CAWMFK010000056.1"/>
</dbReference>
<evidence type="ECO:0000313" key="7">
    <source>
        <dbReference type="Proteomes" id="UP000829116"/>
    </source>
</evidence>
<reference evidence="6" key="1">
    <citation type="submission" date="2022-03" db="EMBL/GenBank/DDBJ databases">
        <title>ESBL-producing Moellerella wisconsensis and Escherichia marmotae isolated from wild game meat.</title>
        <authorList>
            <person name="Biggel M."/>
        </authorList>
    </citation>
    <scope>NUCLEOTIDE SEQUENCE</scope>
    <source>
        <strain evidence="6">W51</strain>
    </source>
</reference>
<dbReference type="InterPro" id="IPR016147">
    <property type="entry name" value="Pili_assmbl_chaperone_N"/>
</dbReference>
<evidence type="ECO:0000256" key="3">
    <source>
        <dbReference type="ARBA" id="ARBA00022729"/>
    </source>
</evidence>
<dbReference type="Gene3D" id="2.60.40.10">
    <property type="entry name" value="Immunoglobulins"/>
    <property type="match status" value="2"/>
</dbReference>
<dbReference type="InterPro" id="IPR050643">
    <property type="entry name" value="Periplasmic_pilus_chap"/>
</dbReference>
<evidence type="ECO:0000313" key="6">
    <source>
        <dbReference type="EMBL" id="UNH31778.1"/>
    </source>
</evidence>
<dbReference type="Proteomes" id="UP000829116">
    <property type="component" value="Chromosome"/>
</dbReference>
<dbReference type="InterPro" id="IPR016148">
    <property type="entry name" value="Pili_assmbl_chaperone_C"/>
</dbReference>
<dbReference type="GO" id="GO:0030288">
    <property type="term" value="C:outer membrane-bounded periplasmic space"/>
    <property type="evidence" value="ECO:0007669"/>
    <property type="project" value="InterPro"/>
</dbReference>
<comment type="subcellular location">
    <subcellularLocation>
        <location evidence="1">Periplasm</location>
    </subcellularLocation>
</comment>
<dbReference type="GeneID" id="79716724"/>
<protein>
    <submittedName>
        <fullName evidence="6">Molecular chaperone</fullName>
    </submittedName>
</protein>
<dbReference type="AlphaFoldDB" id="A0A9Q8Q2C6"/>
<dbReference type="InterPro" id="IPR001829">
    <property type="entry name" value="Pili_assmbl_chaperone_bac"/>
</dbReference>
<dbReference type="Pfam" id="PF02753">
    <property type="entry name" value="PapD_C"/>
    <property type="match status" value="1"/>
</dbReference>
<keyword evidence="3" id="KW-0732">Signal</keyword>